<dbReference type="InterPro" id="IPR014782">
    <property type="entry name" value="Peptidase_M1_dom"/>
</dbReference>
<dbReference type="GO" id="GO:0005615">
    <property type="term" value="C:extracellular space"/>
    <property type="evidence" value="ECO:0007669"/>
    <property type="project" value="TreeGrafter"/>
</dbReference>
<dbReference type="GO" id="GO:0070006">
    <property type="term" value="F:metalloaminopeptidase activity"/>
    <property type="evidence" value="ECO:0007669"/>
    <property type="project" value="TreeGrafter"/>
</dbReference>
<dbReference type="InterPro" id="IPR001930">
    <property type="entry name" value="Peptidase_M1"/>
</dbReference>
<sequence length="349" mass="40696">MPRSGEKRRRDGTTITTFQETPPMSTYLLAFAIGEFVSLEMRTQRNLPLSVWTHPEDFHSARFPANFSPTMFDRLEDELEVPYPLPKMDFIAARSFPVGGMENWGLIVFDKQSLLLDSALEDSLNMTVDRLYHEYRIEKIVTHEITHQWFGNLVTMRDWSDLWLNEGFATYMTYDMLQRDHPKLTENEYLTRLCQLVRKQSTLDRPALVRPLTTEMEVEQSFHGTHLYSKGSVLINMIRDLVSDFEFRAGVRSRNYQNGMITVKQRQCDDHNHKVFLKDDKEYLVEEQDLGVALIGMNAIHRLFDSFRGVDLPELHLYLAPVIAQLDKLLDDSQTDTELAALWLIDPTR</sequence>
<evidence type="ECO:0000256" key="1">
    <source>
        <dbReference type="ARBA" id="ARBA00001947"/>
    </source>
</evidence>
<evidence type="ECO:0000313" key="10">
    <source>
        <dbReference type="Proteomes" id="UP000230423"/>
    </source>
</evidence>
<dbReference type="Proteomes" id="UP000230423">
    <property type="component" value="Unassembled WGS sequence"/>
</dbReference>
<keyword evidence="4" id="KW-0479">Metal-binding</keyword>
<proteinExistence type="inferred from homology"/>
<dbReference type="GO" id="GO:0008270">
    <property type="term" value="F:zinc ion binding"/>
    <property type="evidence" value="ECO:0007669"/>
    <property type="project" value="InterPro"/>
</dbReference>
<dbReference type="SUPFAM" id="SSF55486">
    <property type="entry name" value="Metalloproteases ('zincins'), catalytic domain"/>
    <property type="match status" value="1"/>
</dbReference>
<evidence type="ECO:0000259" key="8">
    <source>
        <dbReference type="Pfam" id="PF01433"/>
    </source>
</evidence>
<dbReference type="EMBL" id="KZ345604">
    <property type="protein sequence ID" value="PIO72754.1"/>
    <property type="molecule type" value="Genomic_DNA"/>
</dbReference>
<keyword evidence="6" id="KW-0862">Zinc</keyword>
<evidence type="ECO:0000256" key="6">
    <source>
        <dbReference type="ARBA" id="ARBA00022833"/>
    </source>
</evidence>
<dbReference type="SUPFAM" id="SSF63737">
    <property type="entry name" value="Leukotriene A4 hydrolase N-terminal domain"/>
    <property type="match status" value="1"/>
</dbReference>
<dbReference type="InterPro" id="IPR050344">
    <property type="entry name" value="Peptidase_M1_aminopeptidases"/>
</dbReference>
<reference evidence="9 10" key="1">
    <citation type="submission" date="2015-09" db="EMBL/GenBank/DDBJ databases">
        <title>Draft genome of the parasitic nematode Teladorsagia circumcincta isolate WARC Sus (inbred).</title>
        <authorList>
            <person name="Mitreva M."/>
        </authorList>
    </citation>
    <scope>NUCLEOTIDE SEQUENCE [LARGE SCALE GENOMIC DNA]</scope>
    <source>
        <strain evidence="9 10">S</strain>
    </source>
</reference>
<keyword evidence="7" id="KW-0482">Metalloprotease</keyword>
<keyword evidence="10" id="KW-1185">Reference proteome</keyword>
<comment type="similarity">
    <text evidence="2">Belongs to the peptidase M1 family.</text>
</comment>
<comment type="cofactor">
    <cofactor evidence="1">
        <name>Zn(2+)</name>
        <dbReference type="ChEBI" id="CHEBI:29105"/>
    </cofactor>
</comment>
<dbReference type="GO" id="GO:0042277">
    <property type="term" value="F:peptide binding"/>
    <property type="evidence" value="ECO:0007669"/>
    <property type="project" value="TreeGrafter"/>
</dbReference>
<gene>
    <name evidence="9" type="ORF">TELCIR_05305</name>
</gene>
<name>A0A2G9UR68_TELCI</name>
<protein>
    <submittedName>
        <fullName evidence="9">Peptidase family M1</fullName>
    </submittedName>
</protein>
<dbReference type="PRINTS" id="PR00756">
    <property type="entry name" value="ALADIPTASE"/>
</dbReference>
<evidence type="ECO:0000256" key="3">
    <source>
        <dbReference type="ARBA" id="ARBA00022670"/>
    </source>
</evidence>
<evidence type="ECO:0000313" key="9">
    <source>
        <dbReference type="EMBL" id="PIO72754.1"/>
    </source>
</evidence>
<accession>A0A2G9UR68</accession>
<dbReference type="GO" id="GO:0005737">
    <property type="term" value="C:cytoplasm"/>
    <property type="evidence" value="ECO:0007669"/>
    <property type="project" value="TreeGrafter"/>
</dbReference>
<dbReference type="PANTHER" id="PTHR11533">
    <property type="entry name" value="PROTEASE M1 ZINC METALLOPROTEASE"/>
    <property type="match status" value="1"/>
</dbReference>
<evidence type="ECO:0000256" key="5">
    <source>
        <dbReference type="ARBA" id="ARBA00022801"/>
    </source>
</evidence>
<evidence type="ECO:0000256" key="2">
    <source>
        <dbReference type="ARBA" id="ARBA00010136"/>
    </source>
</evidence>
<dbReference type="GO" id="GO:0006508">
    <property type="term" value="P:proteolysis"/>
    <property type="evidence" value="ECO:0007669"/>
    <property type="project" value="UniProtKB-KW"/>
</dbReference>
<dbReference type="Gene3D" id="1.10.390.10">
    <property type="entry name" value="Neutral Protease Domain 2"/>
    <property type="match status" value="1"/>
</dbReference>
<organism evidence="9 10">
    <name type="scientific">Teladorsagia circumcincta</name>
    <name type="common">Brown stomach worm</name>
    <name type="synonym">Ostertagia circumcincta</name>
    <dbReference type="NCBI Taxonomy" id="45464"/>
    <lineage>
        <taxon>Eukaryota</taxon>
        <taxon>Metazoa</taxon>
        <taxon>Ecdysozoa</taxon>
        <taxon>Nematoda</taxon>
        <taxon>Chromadorea</taxon>
        <taxon>Rhabditida</taxon>
        <taxon>Rhabditina</taxon>
        <taxon>Rhabditomorpha</taxon>
        <taxon>Strongyloidea</taxon>
        <taxon>Trichostrongylidae</taxon>
        <taxon>Teladorsagia</taxon>
    </lineage>
</organism>
<feature type="domain" description="Peptidase M1 membrane alanine aminopeptidase" evidence="8">
    <location>
        <begin position="66"/>
        <end position="253"/>
    </location>
</feature>
<dbReference type="InterPro" id="IPR042097">
    <property type="entry name" value="Aminopeptidase_N-like_N_sf"/>
</dbReference>
<dbReference type="GO" id="GO:0016020">
    <property type="term" value="C:membrane"/>
    <property type="evidence" value="ECO:0007669"/>
    <property type="project" value="TreeGrafter"/>
</dbReference>
<dbReference type="OrthoDB" id="510539at2759"/>
<evidence type="ECO:0000256" key="4">
    <source>
        <dbReference type="ARBA" id="ARBA00022723"/>
    </source>
</evidence>
<dbReference type="Gene3D" id="2.60.40.1730">
    <property type="entry name" value="tricorn interacting facor f3 domain"/>
    <property type="match status" value="1"/>
</dbReference>
<dbReference type="InterPro" id="IPR027268">
    <property type="entry name" value="Peptidase_M4/M1_CTD_sf"/>
</dbReference>
<keyword evidence="5" id="KW-0378">Hydrolase</keyword>
<dbReference type="GO" id="GO:0043171">
    <property type="term" value="P:peptide catabolic process"/>
    <property type="evidence" value="ECO:0007669"/>
    <property type="project" value="TreeGrafter"/>
</dbReference>
<keyword evidence="3" id="KW-0645">Protease</keyword>
<dbReference type="AlphaFoldDB" id="A0A2G9UR68"/>
<dbReference type="PANTHER" id="PTHR11533:SF21">
    <property type="entry name" value="AMINOPEPTIDASE"/>
    <property type="match status" value="1"/>
</dbReference>
<evidence type="ECO:0000256" key="7">
    <source>
        <dbReference type="ARBA" id="ARBA00023049"/>
    </source>
</evidence>
<dbReference type="Pfam" id="PF01433">
    <property type="entry name" value="Peptidase_M1"/>
    <property type="match status" value="1"/>
</dbReference>